<evidence type="ECO:0000256" key="4">
    <source>
        <dbReference type="ARBA" id="ARBA00022844"/>
    </source>
</evidence>
<evidence type="ECO:0000259" key="14">
    <source>
        <dbReference type="PROSITE" id="PS51928"/>
    </source>
</evidence>
<feature type="compositionally biased region" description="Low complexity" evidence="13">
    <location>
        <begin position="14"/>
        <end position="26"/>
    </location>
</feature>
<dbReference type="HAMAP" id="MF_04096">
    <property type="entry name" value="BETA_CORONA_NCAP"/>
    <property type="match status" value="1"/>
</dbReference>
<comment type="subcellular location">
    <subcellularLocation>
        <location evidence="1">Host cell</location>
    </subcellularLocation>
    <subcellularLocation>
        <location evidence="10">Virion</location>
    </subcellularLocation>
    <text evidence="10">Located inside the virion, complexed with the viral RNA. Probably associates with ER-derived membranes where it participates in viral RNA synthesis and virus budding.</text>
</comment>
<dbReference type="CDD" id="cd21595">
    <property type="entry name" value="CoV_N-CTD"/>
    <property type="match status" value="1"/>
</dbReference>
<dbReference type="PIRSF" id="PIRSF003888">
    <property type="entry name" value="Corona_nucleocap"/>
    <property type="match status" value="1"/>
</dbReference>
<dbReference type="Pfam" id="PF00937">
    <property type="entry name" value="CoV_nucleocap"/>
    <property type="match status" value="1"/>
</dbReference>
<evidence type="ECO:0000313" key="16">
    <source>
        <dbReference type="EMBL" id="WCC62925.1"/>
    </source>
</evidence>
<evidence type="ECO:0000256" key="10">
    <source>
        <dbReference type="PIRNR" id="PIRNR003888"/>
    </source>
</evidence>
<keyword evidence="3" id="KW-0013">ADP-ribosylation</keyword>
<dbReference type="InterPro" id="IPR001218">
    <property type="entry name" value="Nucleocap_CoV"/>
</dbReference>
<keyword evidence="6" id="KW-0805">Transcription regulation</keyword>
<accession>A0AA49EBK1</accession>
<evidence type="ECO:0000256" key="8">
    <source>
        <dbReference type="ARBA" id="ARBA00023163"/>
    </source>
</evidence>
<keyword evidence="8" id="KW-0804">Transcription</keyword>
<keyword evidence="4 10" id="KW-0946">Virion</keyword>
<dbReference type="InterPro" id="IPR037195">
    <property type="entry name" value="Nucleocapsid_N"/>
</dbReference>
<dbReference type="GO" id="GO:0043657">
    <property type="term" value="C:host cell"/>
    <property type="evidence" value="ECO:0007669"/>
    <property type="project" value="UniProtKB-SubCell"/>
</dbReference>
<feature type="domain" description="CoV N CTD" evidence="15">
    <location>
        <begin position="244"/>
        <end position="367"/>
    </location>
</feature>
<dbReference type="SUPFAM" id="SSF103068">
    <property type="entry name" value="Nucleocapsid protein dimerization domain"/>
    <property type="match status" value="1"/>
</dbReference>
<keyword evidence="7 10" id="KW-0543">Viral nucleoprotein</keyword>
<keyword evidence="9 12" id="KW-0687">Ribonucleoprotein</keyword>
<dbReference type="InterPro" id="IPR044345">
    <property type="entry name" value="N_prot_N_CoV"/>
</dbReference>
<organism evidence="16">
    <name type="scientific">Bat Coronavirus EsJX20</name>
    <dbReference type="NCBI Taxonomy" id="3018825"/>
    <lineage>
        <taxon>Viruses</taxon>
        <taxon>Riboviria</taxon>
        <taxon>Orthornavirae</taxon>
        <taxon>Pisuviricota</taxon>
        <taxon>Pisoniviricetes</taxon>
        <taxon>Nidovirales</taxon>
        <taxon>Cornidovirineae</taxon>
        <taxon>Coronaviridae</taxon>
        <taxon>Orthocoronavirinae</taxon>
    </lineage>
</organism>
<dbReference type="InterPro" id="IPR043505">
    <property type="entry name" value="NCAP_bCoV"/>
</dbReference>
<dbReference type="PROSITE" id="PS51928">
    <property type="entry name" value="COV_N_NTD"/>
    <property type="match status" value="1"/>
</dbReference>
<comment type="function">
    <text evidence="10">Packages the positive strand viral genome RNA into a helical ribonucleocapsid (RNP) and plays a fundamental role during virion assembly through its interactions with the viral genome and membrane protein M. Plays an important role in enhancing the efficiency of subgenomic viral RNA transcription as well as viral replication.</text>
</comment>
<feature type="compositionally biased region" description="Low complexity" evidence="13">
    <location>
        <begin position="169"/>
        <end position="204"/>
    </location>
</feature>
<evidence type="ECO:0000259" key="15">
    <source>
        <dbReference type="PROSITE" id="PS51929"/>
    </source>
</evidence>
<feature type="compositionally biased region" description="Basic and acidic residues" evidence="13">
    <location>
        <begin position="370"/>
        <end position="382"/>
    </location>
</feature>
<feature type="region of interest" description="Disordered" evidence="13">
    <location>
        <begin position="1"/>
        <end position="42"/>
    </location>
</feature>
<protein>
    <recommendedName>
        <fullName evidence="10">Nucleoprotein</fullName>
    </recommendedName>
</protein>
<dbReference type="GO" id="GO:1990904">
    <property type="term" value="C:ribonucleoprotein complex"/>
    <property type="evidence" value="ECO:0007669"/>
    <property type="project" value="UniProtKB-KW"/>
</dbReference>
<dbReference type="PROSITE" id="PS51929">
    <property type="entry name" value="COV_N_CTD"/>
    <property type="match status" value="1"/>
</dbReference>
<reference evidence="16" key="1">
    <citation type="submission" date="2023-01" db="EMBL/GenBank/DDBJ databases">
        <title>Panoramic Analysis of Coronaviruses Carried by Representative Bat Species in Southern China to Better Understand the Coronavirus Sphere.</title>
        <authorList>
            <person name="Han Y."/>
            <person name="Xu P."/>
            <person name="Wang Y."/>
            <person name="Zhao W."/>
            <person name="Wang J."/>
            <person name="Jin Q."/>
            <person name="Wu Z."/>
        </authorList>
    </citation>
    <scope>NUCLEOTIDE SEQUENCE</scope>
    <source>
        <strain evidence="16">BtEs-BetaCoV/JX2020-Q242</strain>
    </source>
</reference>
<dbReference type="GO" id="GO:0003723">
    <property type="term" value="F:RNA binding"/>
    <property type="evidence" value="ECO:0007669"/>
    <property type="project" value="UniProtKB-UniRule"/>
</dbReference>
<gene>
    <name evidence="16" type="primary">N</name>
</gene>
<evidence type="ECO:0000256" key="7">
    <source>
        <dbReference type="ARBA" id="ARBA00023086"/>
    </source>
</evidence>
<evidence type="ECO:0000256" key="2">
    <source>
        <dbReference type="ARBA" id="ARBA00022553"/>
    </source>
</evidence>
<sequence length="434" mass="46858">MATPAAPRAVTFGDNNDNNFNNQQPRGRGRNPKPRPAPNTSVSWYTGLTQHGKFPLSFPPGQGVPLNANSTPAQNAGYWRRQDRKINTGNGTKALAPRWFFYYTGTGPEANLPFRAVKDGIVWVHEEGATDAPSTFGTRNPNNDAAIVTQFAPGTKLPKNFHIEGTGGNSQSSSRASSASRSSSRSSSRGPNSRNSSRGSSPGASGIGVVDGGASALSALYLSLSNRLEALEAGKTKTAPKVVTKKDAAAAKNKMRHKRVATKSFNVTQAFGRRGPGALQGNFGDLQYNKLGTEDPRWPQIAELAPSASAFMSMSQFKLTHQSNDADGQPVYFLTYNGAIKLDSKNPNYSKWLELLKDNIDAYKTFPVKEKKQKADENKQDNTDSEDPFDAAVAAAMATPQPQRMPKGSITQRSRTPRAAVGPMEDVNHTDDRQ</sequence>
<evidence type="ECO:0000256" key="13">
    <source>
        <dbReference type="SAM" id="MobiDB-lite"/>
    </source>
</evidence>
<evidence type="ECO:0000256" key="3">
    <source>
        <dbReference type="ARBA" id="ARBA00022765"/>
    </source>
</evidence>
<feature type="modified residue" description="Phosphoserine; by host" evidence="11">
    <location>
        <position position="134"/>
    </location>
</feature>
<proteinExistence type="inferred from homology"/>
<feature type="region of interest" description="Disordered" evidence="13">
    <location>
        <begin position="157"/>
        <end position="206"/>
    </location>
</feature>
<dbReference type="GO" id="GO:0019013">
    <property type="term" value="C:viral nucleocapsid"/>
    <property type="evidence" value="ECO:0007669"/>
    <property type="project" value="UniProtKB-UniRule"/>
</dbReference>
<feature type="region of interest" description="Disordered" evidence="13">
    <location>
        <begin position="370"/>
        <end position="434"/>
    </location>
</feature>
<keyword evidence="5 10" id="KW-0694">RNA-binding</keyword>
<keyword evidence="2 11" id="KW-0597">Phosphoprotein</keyword>
<evidence type="ECO:0000256" key="11">
    <source>
        <dbReference type="PIRSR" id="PIRSR003888-1"/>
    </source>
</evidence>
<dbReference type="InterPro" id="IPR037179">
    <property type="entry name" value="Nucleocapsid_C"/>
</dbReference>
<name>A0AA49EBK1_9NIDO</name>
<evidence type="ECO:0000256" key="9">
    <source>
        <dbReference type="ARBA" id="ARBA00023274"/>
    </source>
</evidence>
<evidence type="ECO:0000256" key="6">
    <source>
        <dbReference type="ARBA" id="ARBA00023015"/>
    </source>
</evidence>
<feature type="domain" description="CoV N NTD" evidence="14">
    <location>
        <begin position="40"/>
        <end position="165"/>
    </location>
</feature>
<evidence type="ECO:0000256" key="5">
    <source>
        <dbReference type="ARBA" id="ARBA00022884"/>
    </source>
</evidence>
<dbReference type="SUPFAM" id="SSF110304">
    <property type="entry name" value="Coronavirus RNA-binding domain"/>
    <property type="match status" value="1"/>
</dbReference>
<dbReference type="InterPro" id="IPR044344">
    <property type="entry name" value="N_prot_C_CoV"/>
</dbReference>
<dbReference type="EMBL" id="OQ175223">
    <property type="protein sequence ID" value="WCC62925.1"/>
    <property type="molecule type" value="Genomic_RNA"/>
</dbReference>
<evidence type="ECO:0000256" key="1">
    <source>
        <dbReference type="ARBA" id="ARBA00004340"/>
    </source>
</evidence>
<evidence type="ECO:0000256" key="12">
    <source>
        <dbReference type="PROSITE-ProRule" id="PRU01276"/>
    </source>
</evidence>
<feature type="modified residue" description="Phosphothreonine; by host" evidence="11">
    <location>
        <position position="149"/>
    </location>
</feature>
<dbReference type="CDD" id="cd21554">
    <property type="entry name" value="CoV_N-NTD"/>
    <property type="match status" value="1"/>
</dbReference>